<proteinExistence type="predicted"/>
<dbReference type="InterPro" id="IPR002372">
    <property type="entry name" value="PQQ_rpt_dom"/>
</dbReference>
<dbReference type="InterPro" id="IPR015943">
    <property type="entry name" value="WD40/YVTN_repeat-like_dom_sf"/>
</dbReference>
<dbReference type="SUPFAM" id="SSF50998">
    <property type="entry name" value="Quinoprotein alcohol dehydrogenase-like"/>
    <property type="match status" value="3"/>
</dbReference>
<dbReference type="InterPro" id="IPR021720">
    <property type="entry name" value="Malectin_dom"/>
</dbReference>
<keyword evidence="4" id="KW-1185">Reference proteome</keyword>
<dbReference type="Pfam" id="PF11721">
    <property type="entry name" value="Malectin"/>
    <property type="match status" value="1"/>
</dbReference>
<dbReference type="InterPro" id="IPR018391">
    <property type="entry name" value="PQQ_b-propeller_rpt"/>
</dbReference>
<dbReference type="Pfam" id="PF13360">
    <property type="entry name" value="PQQ_2"/>
    <property type="match status" value="1"/>
</dbReference>
<dbReference type="PANTHER" id="PTHR34512:SF30">
    <property type="entry name" value="OUTER MEMBRANE PROTEIN ASSEMBLY FACTOR BAMB"/>
    <property type="match status" value="1"/>
</dbReference>
<dbReference type="Proteomes" id="UP000428260">
    <property type="component" value="Chromosome"/>
</dbReference>
<dbReference type="KEGG" id="mcos:GM418_25930"/>
<accession>A0A6I6JV18</accession>
<dbReference type="SMART" id="SM00564">
    <property type="entry name" value="PQQ"/>
    <property type="match status" value="5"/>
</dbReference>
<evidence type="ECO:0000259" key="1">
    <source>
        <dbReference type="Pfam" id="PF11721"/>
    </source>
</evidence>
<dbReference type="InterPro" id="IPR011047">
    <property type="entry name" value="Quinoprotein_ADH-like_sf"/>
</dbReference>
<name>A0A6I6JV18_9BACT</name>
<protein>
    <submittedName>
        <fullName evidence="3">PQQ-binding-like beta-propeller repeat protein</fullName>
    </submittedName>
</protein>
<dbReference type="Gene3D" id="2.60.120.430">
    <property type="entry name" value="Galactose-binding lectin"/>
    <property type="match status" value="1"/>
</dbReference>
<dbReference type="PANTHER" id="PTHR34512">
    <property type="entry name" value="CELL SURFACE PROTEIN"/>
    <property type="match status" value="1"/>
</dbReference>
<dbReference type="EMBL" id="CP046401">
    <property type="protein sequence ID" value="QGY46975.1"/>
    <property type="molecule type" value="Genomic_DNA"/>
</dbReference>
<organism evidence="3 4">
    <name type="scientific">Maribellus comscasis</name>
    <dbReference type="NCBI Taxonomy" id="2681766"/>
    <lineage>
        <taxon>Bacteria</taxon>
        <taxon>Pseudomonadati</taxon>
        <taxon>Bacteroidota</taxon>
        <taxon>Bacteroidia</taxon>
        <taxon>Marinilabiliales</taxon>
        <taxon>Prolixibacteraceae</taxon>
        <taxon>Maribellus</taxon>
    </lineage>
</organism>
<sequence>MISISGLLFLEKTSIFKILNQRPKTMRKILPVILFPLLILSGSVFSHDWPMWRRDYNRSASTPEQLAEKLYLQWQITYSPRTPVWDDPLNQNLMQYDRLFEPVVSGDKMFIGFNDQDKVVALDLNSGEEVWHFYADGPVRLPLAVNKGKIYFTGDDGYIYCLNTDNGDLVWKRLLAPAENKLLGNKRLISMWPARGGVVIKDNIVYTAASIFPMMGTFIYALDAATGDIVWKNEGTGSNYILQPHRSPAFADVAPQGAFTISGEKLLVAGGRSVPAAFNLKTGEELYYHLSANQKTGGSFTCANDKVFFNHFRERATNMYSSEDGNMLIPNVGEYPVVDGNKIYFSGEKIWATELTTDNKLDTLWYKNVLARNDLIKAGNCLFAADSTGISAIKLLPGNDAEVIWNFKTDKNIERLVAANGKLIAVTSDGSLMVFGKDPLENVVVRKKAKTATKSNQKTELAKEAGITAGYALVLGGNDIQLLNNLVTTTNLNIIVYDKNQEKVQSLREHFDKAGINAERLSFQHIRDEFPALPKYFSSLTIVNDLSYLGGDTKQNLEKIYESVRPYGGKTLFMGKGKKQDNLMITLKELDLPGAKIEEKRNFCEVVRNGPLEGASPWTHNYGDIANTVKSDDELVKAPLGILWFGGNSNMDVLPRHGHGPGEQVIDGRLIIQGMNSISARDVYTGRVIWKYETENLLEDNWLVYYDESYDEENPLDPKYNQEHLPGSNARGTNYIATKEFVYLIEGNKCSLIDINTGKVSKVFTTSVENTMKLGYIGVYKDLLILGNNFAEFPELEKDEVEIKKERFADYNLTASRELMILNRFTGEKLWSIAANHGFIHNSVIAGNDILFCLDKLPQYLETKLRRRGEPLPEGTRLLYLNARTGEVIREETKDIFGTWLGYSDEYNLLLQATRPSRDMLNGEEGTRMIAYDIRSKNKIWDREMRYANPPIIHNNKIYTEGEGFNLLTGDPLTEKDPVTGEDLKWSYKREYGCGIVAASEHLLTFRSASAGFINLNAFEGTGSLGGWKASCSTNLIPADGVLNSPDYTRTCQCSYQNQTSLALINMPWMSYWTNSNYTWNGKQIQQLGLNLNAPGDRSADNDVLWFEFPVVAGAPSGIPVKIDTLGFKLIRKEPISISSEKTPWISASAVSGIKSIEITLCEEEFIPESFYTVNLYFAELENKKSGERTFDIAIQGKKVANGVDIVKEAGNTDTEIIKSFEGIKAGKTLKIDLTPVKGKPLISGIEITQEKLAKK</sequence>
<dbReference type="Gene3D" id="2.130.10.10">
    <property type="entry name" value="YVTN repeat-like/Quinoprotein amine dehydrogenase"/>
    <property type="match status" value="2"/>
</dbReference>
<gene>
    <name evidence="3" type="ORF">GM418_25930</name>
</gene>
<dbReference type="AlphaFoldDB" id="A0A6I6JV18"/>
<evidence type="ECO:0000313" key="3">
    <source>
        <dbReference type="EMBL" id="QGY46975.1"/>
    </source>
</evidence>
<evidence type="ECO:0000259" key="2">
    <source>
        <dbReference type="Pfam" id="PF13360"/>
    </source>
</evidence>
<reference evidence="3 4" key="1">
    <citation type="submission" date="2019-11" db="EMBL/GenBank/DDBJ databases">
        <authorList>
            <person name="Zheng R.K."/>
            <person name="Sun C.M."/>
        </authorList>
    </citation>
    <scope>NUCLEOTIDE SEQUENCE [LARGE SCALE GENOMIC DNA]</scope>
    <source>
        <strain evidence="3 4">WC007</strain>
    </source>
</reference>
<feature type="domain" description="Malectin" evidence="1">
    <location>
        <begin position="1172"/>
        <end position="1242"/>
    </location>
</feature>
<evidence type="ECO:0000313" key="4">
    <source>
        <dbReference type="Proteomes" id="UP000428260"/>
    </source>
</evidence>
<feature type="domain" description="Pyrrolo-quinoline quinone repeat" evidence="2">
    <location>
        <begin position="97"/>
        <end position="180"/>
    </location>
</feature>